<dbReference type="CDD" id="cd06224">
    <property type="entry name" value="REM"/>
    <property type="match status" value="1"/>
</dbReference>
<dbReference type="Gene3D" id="1.20.870.10">
    <property type="entry name" value="Son of sevenless (SoS) protein Chain: S domain 1"/>
    <property type="match status" value="2"/>
</dbReference>
<feature type="domain" description="Ras-GEF" evidence="5">
    <location>
        <begin position="584"/>
        <end position="850"/>
    </location>
</feature>
<dbReference type="SMART" id="SM00324">
    <property type="entry name" value="RhoGAP"/>
    <property type="match status" value="1"/>
</dbReference>
<evidence type="ECO:0000259" key="4">
    <source>
        <dbReference type="PROSITE" id="PS50003"/>
    </source>
</evidence>
<evidence type="ECO:0000313" key="9">
    <source>
        <dbReference type="Proteomes" id="UP000740926"/>
    </source>
</evidence>
<dbReference type="PROSITE" id="PS50238">
    <property type="entry name" value="RHOGAP"/>
    <property type="match status" value="1"/>
</dbReference>
<proteinExistence type="predicted"/>
<dbReference type="GO" id="GO:0005085">
    <property type="term" value="F:guanyl-nucleotide exchange factor activity"/>
    <property type="evidence" value="ECO:0007669"/>
    <property type="project" value="UniProtKB-KW"/>
</dbReference>
<sequence length="2140" mass="245014">MKSKKSRNTSNNTSEDDLSPRNNAFNFIKNRFFQSNSTNGFQRPVEDNRKNTQSLTHTPYSQPLTITNTKPQQADKPLSRSFDEQSTLEFSNQNLKNQRPMSMDVETLLQQSDFPNNSTALNRRSKRGQEKRTSFIIIKEGYLFKKTDFRPFHKQTKLDRGWKLYKVVLRGHKLYLFKALAESPLRSFFPSSPSLSVSSSSNHSTTSLKLVSSEFEREAQHTFFHNSASLPQGLVFMELNQSNMQPKRQVQLVLDSNCLYICYRTDKKQLWKIEQKISIPQLKINQINPSVDSIDSPTSPTSTNSQQSDPFLYKHSNALVFSLSFINKPTLLGLYSTQFLHAGQAWIQTFQNICQKKPLFVEEDLLYSRSNDSFDYHGSSTATTILDFEPGNDSRMCDATQRYHPDLLRKCWSDTDNDVVGGTISALVHELLLTDNEEYTNAFLLNYSTFTTGSNVLNEIKAFSLAFSSMLDGRILNLFTIWCESFALDVMGDVASGMISVLESIITVDTTEVKQLVLDTVAENAKSTARDEIKYQENIHDPGNQEEEVETTEIENILAEDGGSVNLSNLLITGLMPTTFLLISSDRFAEQVYLFHLLQHTKYKHELMNSLSYLPRPQTSVEMLNSLLFTTASPHFLTKLIRNHILIDSQQQGSDGVLLRAQLLKHWIRVGTKLHQLGDTTGWCAVAMGLCSVGIVRLKEAWKSVERDMVYTVQTHWARTLAEHGLFEQSIWTETWEHETHFKFAQVLHLDNPYCLPFFGTIRQAVDRRRKHPKKSLGPNMINFEECERIYKTIKLSLDTWRQASVEPEYIDIKAVGPLQSFFEHSVTDLISVPHDLKYLQESSLACEPKIFGQAYDRPTNQIVSESTPNTNFPLHFPAILENCTLWDSDWSFIYSSKRMAGENIVSIPPPFLNDNSIQEGAEVLQQQQQHHSAVNNLQSTSPTDRKGLRRRTFSFPPGGMYHTATRESSNSKYELLESINSKTWFGSLASGRQHNTYSSKALMEAHRKSRAIQSSNGEFDLVVAQGKLVFKASAILRNKDKDVVYLKRTESLHSVQFLKQGQEDEKKKQSSRSELLVTVKGAHFDHLVDCLIYGISPYHDVLKEQWQMISFAEGFQYQTDKVIMDEENFISVFFMTYRSYKSPVYLLNKLQNNFLNAKSKFRLTTKKKASLILLETYFSTNTAEPSNSKTVDVEDTEINSYDWKCIATVQLRILNLVLYWLEEHPYDFTDEPNLIRYINIFSRDAKENLANWHEPLKRHLLKSNDNDTSELSAKLKEWTNAVHIGDKIQKKIAKLEDQVIRNSLSPCYDMKSIRFDIECFRNIQDLYHQLMHGSQRYTATLQLATNKRIPLSVSHKPVEQDVGSLVDRYPPEVLLEQVDTNVRQLFECASIQDWAQTFDVLEAQCSDLYAWLPSRKPNRTSKIFTSFSAIVDAPSPHISDYRVLAEEIIISDIFTTIQGAKRSIVSPSAFSDDDFLSAFPSSIQHLYCLHFIIRSWAIHEMSSPKIDSKARTVRIEKFLQIVLLSKMCSEKMTLFPELKTNEAKKKRIPGFVENAIASALVSPEVRLFTKAWNDIALQYGHASLDSLESLLNKIQNAYSLTTRSSTSSLSIQDEPPSIVTPSLGWIFERVMEICFTIPDTIEKKDGLISFDKRRYLYHFLQLIVNVQVDIHEHQQRHAENKGLSMSFLISPNPSKLNWKDLKEHALRENKKTLSQGASGGKGLRGSSNRSYGSKAAVFNKLITKQMDKLKKDFKERDRVDKDWLTLQHKLQKKQVEQAKFFEKQERPYSMMPRINSFFKGLRPPSLVSSPIHHIFPTNNSHDYFAATKASTVINLIHSTTSIASTYTKRDFVFRIVTEEGGQYLFQGMNYEDMHDWMRQINDAAREGAAKRQSVLAAESLDNESERRQSAILIETSARNSSPSHRKSIYSVSLDILMRDGQIPLIVEKCIQEIEKRGLEEVGIYRVAGTGSVVSALKAEFNKDVNKVNLSDSKWADINVIADAFKQFLRELPEPLLTYTYYDEFINASASEDHDQRVYLIKEVLKKLPYTNYTLLKRIIEHFVNVTDFEAINHMYVTNLAIVFGPTLLQPAPGPASFATTMSNLGHHQNIVKYLILNYHYLFDVESEVEAKEEQALTVE</sequence>
<evidence type="ECO:0000256" key="1">
    <source>
        <dbReference type="ARBA" id="ARBA00022468"/>
    </source>
</evidence>
<comment type="caution">
    <text evidence="8">The sequence shown here is derived from an EMBL/GenBank/DDBJ whole genome shotgun (WGS) entry which is preliminary data.</text>
</comment>
<dbReference type="SUPFAM" id="SSF48350">
    <property type="entry name" value="GTPase activation domain, GAP"/>
    <property type="match status" value="1"/>
</dbReference>
<feature type="domain" description="PH" evidence="4">
    <location>
        <begin position="1851"/>
        <end position="1886"/>
    </location>
</feature>
<reference evidence="8 9" key="1">
    <citation type="journal article" date="2020" name="Microb. Genom.">
        <title>Genetic diversity of clinical and environmental Mucorales isolates obtained from an investigation of mucormycosis cases among solid organ transplant recipients.</title>
        <authorList>
            <person name="Nguyen M.H."/>
            <person name="Kaul D."/>
            <person name="Muto C."/>
            <person name="Cheng S.J."/>
            <person name="Richter R.A."/>
            <person name="Bruno V.M."/>
            <person name="Liu G."/>
            <person name="Beyhan S."/>
            <person name="Sundermann A.J."/>
            <person name="Mounaud S."/>
            <person name="Pasculle A.W."/>
            <person name="Nierman W.C."/>
            <person name="Driscoll E."/>
            <person name="Cumbie R."/>
            <person name="Clancy C.J."/>
            <person name="Dupont C.L."/>
        </authorList>
    </citation>
    <scope>NUCLEOTIDE SEQUENCE [LARGE SCALE GENOMIC DNA]</scope>
    <source>
        <strain evidence="8 9">GL24</strain>
    </source>
</reference>
<dbReference type="InterPro" id="IPR041681">
    <property type="entry name" value="PH_9"/>
</dbReference>
<dbReference type="Gene3D" id="1.10.840.10">
    <property type="entry name" value="Ras guanine-nucleotide exchange factors catalytic domain"/>
    <property type="match status" value="2"/>
</dbReference>
<evidence type="ECO:0008006" key="10">
    <source>
        <dbReference type="Google" id="ProtNLM"/>
    </source>
</evidence>
<keyword evidence="2" id="KW-0344">Guanine-nucleotide releasing factor</keyword>
<evidence type="ECO:0000256" key="3">
    <source>
        <dbReference type="SAM" id="MobiDB-lite"/>
    </source>
</evidence>
<dbReference type="GO" id="GO:0007264">
    <property type="term" value="P:small GTPase-mediated signal transduction"/>
    <property type="evidence" value="ECO:0007669"/>
    <property type="project" value="InterPro"/>
</dbReference>
<dbReference type="PANTHER" id="PTHR23176">
    <property type="entry name" value="RHO/RAC/CDC GTPASE-ACTIVATING PROTEIN"/>
    <property type="match status" value="1"/>
</dbReference>
<dbReference type="InterPro" id="IPR008936">
    <property type="entry name" value="Rho_GTPase_activation_prot"/>
</dbReference>
<dbReference type="PROSITE" id="PS50212">
    <property type="entry name" value="RASGEF_NTER"/>
    <property type="match status" value="2"/>
</dbReference>
<dbReference type="InterPro" id="IPR001895">
    <property type="entry name" value="RASGEF_cat_dom"/>
</dbReference>
<dbReference type="PANTHER" id="PTHR23176:SF133">
    <property type="entry name" value="GTPASE-ACTIVATING PROTEIN PAC-1"/>
    <property type="match status" value="1"/>
</dbReference>
<keyword evidence="9" id="KW-1185">Reference proteome</keyword>
<dbReference type="EMBL" id="JAANIU010000291">
    <property type="protein sequence ID" value="KAG1573390.1"/>
    <property type="molecule type" value="Genomic_DNA"/>
</dbReference>
<name>A0A9P6Z971_9FUNG</name>
<feature type="region of interest" description="Disordered" evidence="3">
    <location>
        <begin position="35"/>
        <end position="84"/>
    </location>
</feature>
<evidence type="ECO:0000313" key="8">
    <source>
        <dbReference type="EMBL" id="KAG1573390.1"/>
    </source>
</evidence>
<dbReference type="Gene3D" id="2.30.29.30">
    <property type="entry name" value="Pleckstrin-homology domain (PH domain)/Phosphotyrosine-binding domain (PTB)"/>
    <property type="match status" value="2"/>
</dbReference>
<dbReference type="InterPro" id="IPR023578">
    <property type="entry name" value="Ras_GEF_dom_sf"/>
</dbReference>
<feature type="region of interest" description="Disordered" evidence="3">
    <location>
        <begin position="1710"/>
        <end position="1731"/>
    </location>
</feature>
<dbReference type="SMART" id="SM00233">
    <property type="entry name" value="PH"/>
    <property type="match status" value="2"/>
</dbReference>
<feature type="domain" description="N-terminal Ras-GEF" evidence="6">
    <location>
        <begin position="415"/>
        <end position="529"/>
    </location>
</feature>
<feature type="compositionally biased region" description="Polar residues" evidence="3">
    <location>
        <begin position="933"/>
        <end position="943"/>
    </location>
</feature>
<feature type="region of interest" description="Disordered" evidence="3">
    <location>
        <begin position="1"/>
        <end position="22"/>
    </location>
</feature>
<dbReference type="GO" id="GO:0005096">
    <property type="term" value="F:GTPase activator activity"/>
    <property type="evidence" value="ECO:0007669"/>
    <property type="project" value="UniProtKB-KW"/>
</dbReference>
<dbReference type="InterPro" id="IPR000651">
    <property type="entry name" value="Ras-like_Gua-exchang_fac_N"/>
</dbReference>
<evidence type="ECO:0000256" key="2">
    <source>
        <dbReference type="PROSITE-ProRule" id="PRU00168"/>
    </source>
</evidence>
<organism evidence="8 9">
    <name type="scientific">Rhizopus delemar</name>
    <dbReference type="NCBI Taxonomy" id="936053"/>
    <lineage>
        <taxon>Eukaryota</taxon>
        <taxon>Fungi</taxon>
        <taxon>Fungi incertae sedis</taxon>
        <taxon>Mucoromycota</taxon>
        <taxon>Mucoromycotina</taxon>
        <taxon>Mucoromycetes</taxon>
        <taxon>Mucorales</taxon>
        <taxon>Mucorineae</taxon>
        <taxon>Rhizopodaceae</taxon>
        <taxon>Rhizopus</taxon>
    </lineage>
</organism>
<keyword evidence="1" id="KW-0343">GTPase activation</keyword>
<gene>
    <name evidence="8" type="ORF">G6F50_002891</name>
</gene>
<dbReference type="Pfam" id="PF15410">
    <property type="entry name" value="PH_9"/>
    <property type="match status" value="1"/>
</dbReference>
<feature type="region of interest" description="Disordered" evidence="3">
    <location>
        <begin position="928"/>
        <end position="968"/>
    </location>
</feature>
<feature type="domain" description="Rho-GAP" evidence="7">
    <location>
        <begin position="1932"/>
        <end position="2123"/>
    </location>
</feature>
<dbReference type="Pfam" id="PF00618">
    <property type="entry name" value="RasGEF_N"/>
    <property type="match status" value="1"/>
</dbReference>
<dbReference type="InterPro" id="IPR001849">
    <property type="entry name" value="PH_domain"/>
</dbReference>
<dbReference type="InterPro" id="IPR011993">
    <property type="entry name" value="PH-like_dom_sf"/>
</dbReference>
<dbReference type="InterPro" id="IPR050729">
    <property type="entry name" value="Rho-GAP"/>
</dbReference>
<feature type="domain" description="N-terminal Ras-GEF" evidence="6">
    <location>
        <begin position="1076"/>
        <end position="1266"/>
    </location>
</feature>
<dbReference type="SUPFAM" id="SSF48366">
    <property type="entry name" value="Ras GEF"/>
    <property type="match status" value="2"/>
</dbReference>
<feature type="compositionally biased region" description="Polar residues" evidence="3">
    <location>
        <begin position="51"/>
        <end position="72"/>
    </location>
</feature>
<dbReference type="Pfam" id="PF00617">
    <property type="entry name" value="RasGEF"/>
    <property type="match status" value="1"/>
</dbReference>
<dbReference type="Gene3D" id="1.10.555.10">
    <property type="entry name" value="Rho GTPase activation protein"/>
    <property type="match status" value="1"/>
</dbReference>
<evidence type="ECO:0000259" key="6">
    <source>
        <dbReference type="PROSITE" id="PS50212"/>
    </source>
</evidence>
<dbReference type="InterPro" id="IPR000198">
    <property type="entry name" value="RhoGAP_dom"/>
</dbReference>
<dbReference type="InterPro" id="IPR036964">
    <property type="entry name" value="RASGEF_cat_dom_sf"/>
</dbReference>
<dbReference type="SUPFAM" id="SSF50729">
    <property type="entry name" value="PH domain-like"/>
    <property type="match status" value="2"/>
</dbReference>
<dbReference type="PROSITE" id="PS50003">
    <property type="entry name" value="PH_DOMAIN"/>
    <property type="match status" value="1"/>
</dbReference>
<dbReference type="Pfam" id="PF00620">
    <property type="entry name" value="RhoGAP"/>
    <property type="match status" value="1"/>
</dbReference>
<evidence type="ECO:0000259" key="7">
    <source>
        <dbReference type="PROSITE" id="PS50238"/>
    </source>
</evidence>
<dbReference type="SMART" id="SM00147">
    <property type="entry name" value="RasGEF"/>
    <property type="match status" value="1"/>
</dbReference>
<protein>
    <recommendedName>
        <fullName evidence="10">Rho-GAP domain-containing protein</fullName>
    </recommendedName>
</protein>
<dbReference type="GO" id="GO:0005737">
    <property type="term" value="C:cytoplasm"/>
    <property type="evidence" value="ECO:0007669"/>
    <property type="project" value="TreeGrafter"/>
</dbReference>
<evidence type="ECO:0000259" key="5">
    <source>
        <dbReference type="PROSITE" id="PS50009"/>
    </source>
</evidence>
<accession>A0A9P6Z971</accession>
<dbReference type="PROSITE" id="PS50009">
    <property type="entry name" value="RASGEF_CAT"/>
    <property type="match status" value="1"/>
</dbReference>
<dbReference type="Proteomes" id="UP000740926">
    <property type="component" value="Unassembled WGS sequence"/>
</dbReference>